<sequence length="299" mass="31819">MVFKASGSRSAVGSALLQVGTAGVNGSATGASASSTGRTMAIRKDHGRTFAMSCLCGVLLILAEITAEGDLSVRSAMSVLSHVCSLRVAEARTPFSRVNEGLDLVLHAGKVLTTLSYVGDEAEAMVMEEAFTGLSKKIWDGTWWLSMAIRLERYLTRVMMVGLDCGNLVKVPLSVNMHARRVLSRYIECMDTPLRGGFDRVNHIVAAVGFVEIWCACGIPSNSRWSYMPSGRDRDEKEEKLELLGGGTGNDNKIGGGNGGSGDGGGFATGGTADQSKIAAYYQKKLKANPGDPLLLRNY</sequence>
<comment type="caution">
    <text evidence="2">The sequence shown here is derived from an EMBL/GenBank/DDBJ whole genome shotgun (WGS) entry which is preliminary data.</text>
</comment>
<evidence type="ECO:0000313" key="3">
    <source>
        <dbReference type="Proteomes" id="UP001141806"/>
    </source>
</evidence>
<evidence type="ECO:0000313" key="2">
    <source>
        <dbReference type="EMBL" id="KAJ4957378.1"/>
    </source>
</evidence>
<gene>
    <name evidence="2" type="ORF">NE237_024489</name>
</gene>
<feature type="compositionally biased region" description="Gly residues" evidence="1">
    <location>
        <begin position="244"/>
        <end position="269"/>
    </location>
</feature>
<name>A0A9Q0K0U4_9MAGN</name>
<keyword evidence="3" id="KW-1185">Reference proteome</keyword>
<reference evidence="2" key="1">
    <citation type="journal article" date="2023" name="Plant J.">
        <title>The genome of the king protea, Protea cynaroides.</title>
        <authorList>
            <person name="Chang J."/>
            <person name="Duong T.A."/>
            <person name="Schoeman C."/>
            <person name="Ma X."/>
            <person name="Roodt D."/>
            <person name="Barker N."/>
            <person name="Li Z."/>
            <person name="Van de Peer Y."/>
            <person name="Mizrachi E."/>
        </authorList>
    </citation>
    <scope>NUCLEOTIDE SEQUENCE</scope>
    <source>
        <tissue evidence="2">Young leaves</tissue>
    </source>
</reference>
<dbReference type="AlphaFoldDB" id="A0A9Q0K0U4"/>
<dbReference type="EMBL" id="JAMYWD010000010">
    <property type="protein sequence ID" value="KAJ4957378.1"/>
    <property type="molecule type" value="Genomic_DNA"/>
</dbReference>
<feature type="region of interest" description="Disordered" evidence="1">
    <location>
        <begin position="243"/>
        <end position="269"/>
    </location>
</feature>
<dbReference type="Proteomes" id="UP001141806">
    <property type="component" value="Unassembled WGS sequence"/>
</dbReference>
<evidence type="ECO:0000256" key="1">
    <source>
        <dbReference type="SAM" id="MobiDB-lite"/>
    </source>
</evidence>
<protein>
    <submittedName>
        <fullName evidence="2">Uncharacterized protein</fullName>
    </submittedName>
</protein>
<accession>A0A9Q0K0U4</accession>
<organism evidence="2 3">
    <name type="scientific">Protea cynaroides</name>
    <dbReference type="NCBI Taxonomy" id="273540"/>
    <lineage>
        <taxon>Eukaryota</taxon>
        <taxon>Viridiplantae</taxon>
        <taxon>Streptophyta</taxon>
        <taxon>Embryophyta</taxon>
        <taxon>Tracheophyta</taxon>
        <taxon>Spermatophyta</taxon>
        <taxon>Magnoliopsida</taxon>
        <taxon>Proteales</taxon>
        <taxon>Proteaceae</taxon>
        <taxon>Protea</taxon>
    </lineage>
</organism>
<proteinExistence type="predicted"/>